<dbReference type="GO" id="GO:0003677">
    <property type="term" value="F:DNA binding"/>
    <property type="evidence" value="ECO:0007669"/>
    <property type="project" value="UniProtKB-KW"/>
</dbReference>
<dbReference type="SMART" id="SM00100">
    <property type="entry name" value="cNMP"/>
    <property type="match status" value="1"/>
</dbReference>
<organism evidence="5 6">
    <name type="scientific">Anaeromicrobium sediminis</name>
    <dbReference type="NCBI Taxonomy" id="1478221"/>
    <lineage>
        <taxon>Bacteria</taxon>
        <taxon>Bacillati</taxon>
        <taxon>Bacillota</taxon>
        <taxon>Clostridia</taxon>
        <taxon>Peptostreptococcales</taxon>
        <taxon>Thermotaleaceae</taxon>
        <taxon>Anaeromicrobium</taxon>
    </lineage>
</organism>
<dbReference type="Gene3D" id="2.60.120.10">
    <property type="entry name" value="Jelly Rolls"/>
    <property type="match status" value="1"/>
</dbReference>
<dbReference type="AlphaFoldDB" id="A0A267MGH1"/>
<dbReference type="PROSITE" id="PS50042">
    <property type="entry name" value="CNMP_BINDING_3"/>
    <property type="match status" value="1"/>
</dbReference>
<reference evidence="5 6" key="1">
    <citation type="submission" date="2017-06" db="EMBL/GenBank/DDBJ databases">
        <title>Draft genome sequence of anaerobic fermentative bacterium Anaeromicrobium sediminis DY2726D isolated from West Pacific Ocean sediments.</title>
        <authorList>
            <person name="Zeng X."/>
        </authorList>
    </citation>
    <scope>NUCLEOTIDE SEQUENCE [LARGE SCALE GENOMIC DNA]</scope>
    <source>
        <strain evidence="5 6">DY2726D</strain>
    </source>
</reference>
<dbReference type="PANTHER" id="PTHR24567:SF58">
    <property type="entry name" value="CYCLIC AMP-BINDING REGULATORY PROTEIN"/>
    <property type="match status" value="1"/>
</dbReference>
<dbReference type="InterPro" id="IPR018488">
    <property type="entry name" value="cNMP-bd_CS"/>
</dbReference>
<dbReference type="GO" id="GO:0005829">
    <property type="term" value="C:cytosol"/>
    <property type="evidence" value="ECO:0007669"/>
    <property type="project" value="TreeGrafter"/>
</dbReference>
<dbReference type="InterPro" id="IPR014710">
    <property type="entry name" value="RmlC-like_jellyroll"/>
</dbReference>
<dbReference type="CDD" id="cd00038">
    <property type="entry name" value="CAP_ED"/>
    <property type="match status" value="1"/>
</dbReference>
<keyword evidence="1" id="KW-0805">Transcription regulation</keyword>
<evidence type="ECO:0000256" key="2">
    <source>
        <dbReference type="ARBA" id="ARBA00023125"/>
    </source>
</evidence>
<dbReference type="InterPro" id="IPR018490">
    <property type="entry name" value="cNMP-bd_dom_sf"/>
</dbReference>
<evidence type="ECO:0000313" key="6">
    <source>
        <dbReference type="Proteomes" id="UP000216024"/>
    </source>
</evidence>
<dbReference type="InterPro" id="IPR050397">
    <property type="entry name" value="Env_Response_Regulators"/>
</dbReference>
<protein>
    <recommendedName>
        <fullName evidence="4">Cyclic nucleotide-binding domain-containing protein</fullName>
    </recommendedName>
</protein>
<dbReference type="SUPFAM" id="SSF46785">
    <property type="entry name" value="Winged helix' DNA-binding domain"/>
    <property type="match status" value="1"/>
</dbReference>
<dbReference type="InterPro" id="IPR000595">
    <property type="entry name" value="cNMP-bd_dom"/>
</dbReference>
<evidence type="ECO:0000313" key="5">
    <source>
        <dbReference type="EMBL" id="PAB58684.1"/>
    </source>
</evidence>
<dbReference type="GO" id="GO:0003700">
    <property type="term" value="F:DNA-binding transcription factor activity"/>
    <property type="evidence" value="ECO:0007669"/>
    <property type="project" value="TreeGrafter"/>
</dbReference>
<comment type="caution">
    <text evidence="5">The sequence shown here is derived from an EMBL/GenBank/DDBJ whole genome shotgun (WGS) entry which is preliminary data.</text>
</comment>
<sequence length="243" mass="29327">MSLSVMMKINIIRMRDMNIEKLLDKDLEIFKIISNSEEIFKENWEYIKYRPREILCEYGDECKYFYVILSGFVNIYHTSEKGKTYSQSVYEKGYYIGELELFTDKPFICGVETITDTEIIRLSKDVFLKWTRSDMDILYYLMKTLCDSSYTLSEKASYDTLYSLKFRICDYLIDCKKNPDCYKHYKIFLSKKYLSERFVVTTRSINRILKELHEKNLIDFESNYIKIVDLKGLEKERENERFM</sequence>
<dbReference type="PROSITE" id="PS00888">
    <property type="entry name" value="CNMP_BINDING_1"/>
    <property type="match status" value="1"/>
</dbReference>
<dbReference type="Pfam" id="PF13545">
    <property type="entry name" value="HTH_Crp_2"/>
    <property type="match status" value="1"/>
</dbReference>
<feature type="domain" description="Cyclic nucleotide-binding" evidence="4">
    <location>
        <begin position="49"/>
        <end position="127"/>
    </location>
</feature>
<dbReference type="PANTHER" id="PTHR24567">
    <property type="entry name" value="CRP FAMILY TRANSCRIPTIONAL REGULATORY PROTEIN"/>
    <property type="match status" value="1"/>
</dbReference>
<name>A0A267MGH1_9FIRM</name>
<evidence type="ECO:0000256" key="1">
    <source>
        <dbReference type="ARBA" id="ARBA00023015"/>
    </source>
</evidence>
<keyword evidence="2" id="KW-0238">DNA-binding</keyword>
<evidence type="ECO:0000256" key="3">
    <source>
        <dbReference type="ARBA" id="ARBA00023163"/>
    </source>
</evidence>
<dbReference type="InterPro" id="IPR036390">
    <property type="entry name" value="WH_DNA-bd_sf"/>
</dbReference>
<dbReference type="Pfam" id="PF00027">
    <property type="entry name" value="cNMP_binding"/>
    <property type="match status" value="1"/>
</dbReference>
<dbReference type="EMBL" id="NIBG01000012">
    <property type="protein sequence ID" value="PAB58684.1"/>
    <property type="molecule type" value="Genomic_DNA"/>
</dbReference>
<evidence type="ECO:0000259" key="4">
    <source>
        <dbReference type="PROSITE" id="PS50042"/>
    </source>
</evidence>
<dbReference type="InterPro" id="IPR012318">
    <property type="entry name" value="HTH_CRP"/>
</dbReference>
<keyword evidence="6" id="KW-1185">Reference proteome</keyword>
<dbReference type="Proteomes" id="UP000216024">
    <property type="component" value="Unassembled WGS sequence"/>
</dbReference>
<keyword evidence="3" id="KW-0804">Transcription</keyword>
<proteinExistence type="predicted"/>
<accession>A0A267MGH1</accession>
<dbReference type="SUPFAM" id="SSF51206">
    <property type="entry name" value="cAMP-binding domain-like"/>
    <property type="match status" value="1"/>
</dbReference>
<dbReference type="OrthoDB" id="581021at2"/>
<gene>
    <name evidence="5" type="ORF">CCE28_13520</name>
</gene>